<keyword evidence="7" id="KW-1185">Reference proteome</keyword>
<name>A0A9W8H860_9FUNG</name>
<dbReference type="Gene3D" id="1.20.1250.20">
    <property type="entry name" value="MFS general substrate transporter like domains"/>
    <property type="match status" value="2"/>
</dbReference>
<feature type="transmembrane region" description="Helical" evidence="4">
    <location>
        <begin position="510"/>
        <end position="534"/>
    </location>
</feature>
<dbReference type="SUPFAM" id="SSF103473">
    <property type="entry name" value="MFS general substrate transporter"/>
    <property type="match status" value="1"/>
</dbReference>
<feature type="transmembrane region" description="Helical" evidence="4">
    <location>
        <begin position="123"/>
        <end position="146"/>
    </location>
</feature>
<keyword evidence="4" id="KW-0472">Membrane</keyword>
<feature type="compositionally biased region" description="Low complexity" evidence="3">
    <location>
        <begin position="174"/>
        <end position="185"/>
    </location>
</feature>
<feature type="transmembrane region" description="Helical" evidence="4">
    <location>
        <begin position="417"/>
        <end position="438"/>
    </location>
</feature>
<comment type="similarity">
    <text evidence="2">Belongs to the major facilitator superfamily. Monocarboxylate porter (TC 2.A.1.13) family.</text>
</comment>
<feature type="transmembrane region" description="Helical" evidence="4">
    <location>
        <begin position="245"/>
        <end position="268"/>
    </location>
</feature>
<dbReference type="OrthoDB" id="6499973at2759"/>
<evidence type="ECO:0000259" key="5">
    <source>
        <dbReference type="PROSITE" id="PS50850"/>
    </source>
</evidence>
<feature type="transmembrane region" description="Helical" evidence="4">
    <location>
        <begin position="219"/>
        <end position="239"/>
    </location>
</feature>
<organism evidence="6 7">
    <name type="scientific">Coemansia javaensis</name>
    <dbReference type="NCBI Taxonomy" id="2761396"/>
    <lineage>
        <taxon>Eukaryota</taxon>
        <taxon>Fungi</taxon>
        <taxon>Fungi incertae sedis</taxon>
        <taxon>Zoopagomycota</taxon>
        <taxon>Kickxellomycotina</taxon>
        <taxon>Kickxellomycetes</taxon>
        <taxon>Kickxellales</taxon>
        <taxon>Kickxellaceae</taxon>
        <taxon>Coemansia</taxon>
    </lineage>
</organism>
<dbReference type="PANTHER" id="PTHR11360:SF284">
    <property type="entry name" value="EG:103B4.3 PROTEIN-RELATED"/>
    <property type="match status" value="1"/>
</dbReference>
<dbReference type="GO" id="GO:0022857">
    <property type="term" value="F:transmembrane transporter activity"/>
    <property type="evidence" value="ECO:0007669"/>
    <property type="project" value="InterPro"/>
</dbReference>
<evidence type="ECO:0000256" key="2">
    <source>
        <dbReference type="ARBA" id="ARBA00006727"/>
    </source>
</evidence>
<dbReference type="InterPro" id="IPR020846">
    <property type="entry name" value="MFS_dom"/>
</dbReference>
<comment type="caution">
    <text evidence="6">The sequence shown here is derived from an EMBL/GenBank/DDBJ whole genome shotgun (WGS) entry which is preliminary data.</text>
</comment>
<feature type="transmembrane region" description="Helical" evidence="4">
    <location>
        <begin position="479"/>
        <end position="498"/>
    </location>
</feature>
<dbReference type="InterPro" id="IPR036259">
    <property type="entry name" value="MFS_trans_sf"/>
</dbReference>
<dbReference type="Pfam" id="PF07690">
    <property type="entry name" value="MFS_1"/>
    <property type="match status" value="1"/>
</dbReference>
<dbReference type="InterPro" id="IPR050327">
    <property type="entry name" value="Proton-linked_MCT"/>
</dbReference>
<comment type="subcellular location">
    <subcellularLocation>
        <location evidence="1">Membrane</location>
        <topology evidence="1">Multi-pass membrane protein</topology>
    </subcellularLocation>
</comment>
<keyword evidence="4" id="KW-0812">Transmembrane</keyword>
<protein>
    <recommendedName>
        <fullName evidence="5">Major facilitator superfamily (MFS) profile domain-containing protein</fullName>
    </recommendedName>
</protein>
<proteinExistence type="inferred from homology"/>
<feature type="region of interest" description="Disordered" evidence="3">
    <location>
        <begin position="155"/>
        <end position="187"/>
    </location>
</feature>
<feature type="transmembrane region" description="Helical" evidence="4">
    <location>
        <begin position="392"/>
        <end position="410"/>
    </location>
</feature>
<evidence type="ECO:0000313" key="7">
    <source>
        <dbReference type="Proteomes" id="UP001140217"/>
    </source>
</evidence>
<evidence type="ECO:0000256" key="4">
    <source>
        <dbReference type="SAM" id="Phobius"/>
    </source>
</evidence>
<feature type="transmembrane region" description="Helical" evidence="4">
    <location>
        <begin position="353"/>
        <end position="380"/>
    </location>
</feature>
<feature type="domain" description="Major facilitator superfamily (MFS) profile" evidence="5">
    <location>
        <begin position="354"/>
        <end position="557"/>
    </location>
</feature>
<feature type="region of interest" description="Disordered" evidence="3">
    <location>
        <begin position="1"/>
        <end position="106"/>
    </location>
</feature>
<dbReference type="InterPro" id="IPR011701">
    <property type="entry name" value="MFS"/>
</dbReference>
<feature type="transmembrane region" description="Helical" evidence="4">
    <location>
        <begin position="444"/>
        <end position="467"/>
    </location>
</feature>
<dbReference type="PROSITE" id="PS50850">
    <property type="entry name" value="MFS"/>
    <property type="match status" value="1"/>
</dbReference>
<gene>
    <name evidence="6" type="ORF">H4R18_004746</name>
</gene>
<dbReference type="EMBL" id="JANBUL010000243">
    <property type="protein sequence ID" value="KAJ2778197.1"/>
    <property type="molecule type" value="Genomic_DNA"/>
</dbReference>
<evidence type="ECO:0000313" key="6">
    <source>
        <dbReference type="EMBL" id="KAJ2778197.1"/>
    </source>
</evidence>
<feature type="transmembrane region" description="Helical" evidence="4">
    <location>
        <begin position="309"/>
        <end position="332"/>
    </location>
</feature>
<accession>A0A9W8H860</accession>
<evidence type="ECO:0000256" key="1">
    <source>
        <dbReference type="ARBA" id="ARBA00004141"/>
    </source>
</evidence>
<reference evidence="6" key="1">
    <citation type="submission" date="2022-07" db="EMBL/GenBank/DDBJ databases">
        <title>Phylogenomic reconstructions and comparative analyses of Kickxellomycotina fungi.</title>
        <authorList>
            <person name="Reynolds N.K."/>
            <person name="Stajich J.E."/>
            <person name="Barry K."/>
            <person name="Grigoriev I.V."/>
            <person name="Crous P."/>
            <person name="Smith M.E."/>
        </authorList>
    </citation>
    <scope>NUCLEOTIDE SEQUENCE</scope>
    <source>
        <strain evidence="6">NBRC 105414</strain>
    </source>
</reference>
<feature type="transmembrane region" description="Helical" evidence="4">
    <location>
        <begin position="280"/>
        <end position="297"/>
    </location>
</feature>
<dbReference type="PANTHER" id="PTHR11360">
    <property type="entry name" value="MONOCARBOXYLATE TRANSPORTER"/>
    <property type="match status" value="1"/>
</dbReference>
<dbReference type="GO" id="GO:0016020">
    <property type="term" value="C:membrane"/>
    <property type="evidence" value="ECO:0007669"/>
    <property type="project" value="UniProtKB-SubCell"/>
</dbReference>
<keyword evidence="4" id="KW-1133">Transmembrane helix</keyword>
<dbReference type="AlphaFoldDB" id="A0A9W8H860"/>
<feature type="transmembrane region" description="Helical" evidence="4">
    <location>
        <begin position="193"/>
        <end position="212"/>
    </location>
</feature>
<sequence>MSAPRKLMHQMSLRAMLSPSPSPSPSPSHRRQSSMGTLFSDAWIARPTKTRRKSSLHSTGQPLPLGAHAGLRDIPLDGARTKTSHSGDSSETVAEKPVPQPPPEAGAMAADWEFHRVDSPHGWWTVAWAFLLCFVSLSTLANYPIYEAYYAQSARPGDSGTLTDRNRGEDDLAQGQQGQQGQQQQPLKEASPYVVLIGTLMSGFAALASLGAGIATDVVGLRICAMAGTVVLSAGLLASSFIDRLWALCLTQGVVAGVGVALMALPAYTAPAQWFERRRALATGIAVAGTAAGVVAMTPAYEALLRRRGMAVCLYVQALVTLLLGALSALGLRPRIASRSAASMHWRKKMCDLRVLALMAMALLAAAARFAQIACLPAVARAAGARDDATGVMYAMGVAAILGMAGGGWVADRTGYVAGIGLSELVLAVFTLALYAPAKSLAPMYAFSVVFGLTTGALAAVLPAAIAQMFGTRRLASTTGLVLTAAAPALLITTPAAVRLVRLLAEGGSIAWLAAISGGLSLAAGLLGLALPLLQRRHLKALVHRAAATTASWEAAL</sequence>
<dbReference type="Proteomes" id="UP001140217">
    <property type="component" value="Unassembled WGS sequence"/>
</dbReference>
<evidence type="ECO:0000256" key="3">
    <source>
        <dbReference type="SAM" id="MobiDB-lite"/>
    </source>
</evidence>